<evidence type="ECO:0000313" key="2">
    <source>
        <dbReference type="EMBL" id="WCC79843.1"/>
    </source>
</evidence>
<evidence type="ECO:0000313" key="3">
    <source>
        <dbReference type="Proteomes" id="UP001212097"/>
    </source>
</evidence>
<feature type="transmembrane region" description="Helical" evidence="1">
    <location>
        <begin position="249"/>
        <end position="266"/>
    </location>
</feature>
<feature type="transmembrane region" description="Helical" evidence="1">
    <location>
        <begin position="54"/>
        <end position="72"/>
    </location>
</feature>
<keyword evidence="3" id="KW-1185">Reference proteome</keyword>
<feature type="transmembrane region" description="Helical" evidence="1">
    <location>
        <begin position="104"/>
        <end position="125"/>
    </location>
</feature>
<feature type="transmembrane region" description="Helical" evidence="1">
    <location>
        <begin position="29"/>
        <end position="45"/>
    </location>
</feature>
<gene>
    <name evidence="2" type="ORF">O6R08_10340</name>
</gene>
<protein>
    <submittedName>
        <fullName evidence="2">Uncharacterized protein</fullName>
    </submittedName>
</protein>
<accession>A0ABY7QXS3</accession>
<name>A0ABY7QXS3_9ACTN</name>
<dbReference type="EMBL" id="CP115668">
    <property type="protein sequence ID" value="WCC79843.1"/>
    <property type="molecule type" value="Genomic_DNA"/>
</dbReference>
<evidence type="ECO:0000256" key="1">
    <source>
        <dbReference type="SAM" id="Phobius"/>
    </source>
</evidence>
<reference evidence="2 3" key="1">
    <citation type="submission" date="2023-01" db="EMBL/GenBank/DDBJ databases">
        <authorList>
            <person name="Lee S.H."/>
            <person name="Jung H.S."/>
            <person name="Yun J.U."/>
        </authorList>
    </citation>
    <scope>NUCLEOTIDE SEQUENCE [LARGE SCALE GENOMIC DNA]</scope>
    <source>
        <strain evidence="2 3">CBA3108</strain>
    </source>
</reference>
<reference evidence="2 3" key="2">
    <citation type="submission" date="2023-06" db="EMBL/GenBank/DDBJ databases">
        <title>The Gram-positive Non-spore-bearing Anaerobic Bacilli of Human Feces.</title>
        <authorList>
            <person name="Eggerth A.H."/>
        </authorList>
    </citation>
    <scope>NUCLEOTIDE SEQUENCE [LARGE SCALE GENOMIC DNA]</scope>
    <source>
        <strain evidence="2 3">CBA3108</strain>
    </source>
</reference>
<feature type="transmembrane region" description="Helical" evidence="1">
    <location>
        <begin position="215"/>
        <end position="237"/>
    </location>
</feature>
<keyword evidence="1" id="KW-0812">Transmembrane</keyword>
<organism evidence="2 3">
    <name type="scientific">Cutibacterium equinum</name>
    <dbReference type="NCBI Taxonomy" id="3016342"/>
    <lineage>
        <taxon>Bacteria</taxon>
        <taxon>Bacillati</taxon>
        <taxon>Actinomycetota</taxon>
        <taxon>Actinomycetes</taxon>
        <taxon>Propionibacteriales</taxon>
        <taxon>Propionibacteriaceae</taxon>
        <taxon>Cutibacterium</taxon>
    </lineage>
</organism>
<dbReference type="Proteomes" id="UP001212097">
    <property type="component" value="Chromosome"/>
</dbReference>
<dbReference type="RefSeq" id="WP_271418028.1">
    <property type="nucleotide sequence ID" value="NZ_CP115668.1"/>
</dbReference>
<feature type="transmembrane region" description="Helical" evidence="1">
    <location>
        <begin position="191"/>
        <end position="209"/>
    </location>
</feature>
<feature type="transmembrane region" description="Helical" evidence="1">
    <location>
        <begin position="272"/>
        <end position="290"/>
    </location>
</feature>
<keyword evidence="1" id="KW-1133">Transmembrane helix</keyword>
<proteinExistence type="predicted"/>
<keyword evidence="1" id="KW-0472">Membrane</keyword>
<sequence>MRHLSGVVWLGFFIQVCLTLISRPDTWVTIFVIVGTMILSMLRSGPRFSFTGQAMGLGLVLALLTFTARLVASGQANGKAVLVIPQFSLGSGAEFGGVITAKTMLATATSSAVVFAIFVMAGLLVQACPSGEYADIVDWLFGSAAELCYPWLFAADAYAQSRNANPPAGAQLRAQWQGANPGQTSRRTMNLAIVVFWLIVVLSVLYFSFFGGLRIHGMSTPITGGQMLAVLALLWLTVRSFRRPSRVRVDVLDAIVLWLALLPLGLPDNLLFVGEILAFSAVALGQIAFASGKVRRAEI</sequence>